<organism evidence="7 8">
    <name type="scientific">Rariglobus hedericola</name>
    <dbReference type="NCBI Taxonomy" id="2597822"/>
    <lineage>
        <taxon>Bacteria</taxon>
        <taxon>Pseudomonadati</taxon>
        <taxon>Verrucomicrobiota</taxon>
        <taxon>Opitutia</taxon>
        <taxon>Opitutales</taxon>
        <taxon>Opitutaceae</taxon>
        <taxon>Rariglobus</taxon>
    </lineage>
</organism>
<dbReference type="InterPro" id="IPR005495">
    <property type="entry name" value="LptG/LptF_permease"/>
</dbReference>
<feature type="transmembrane region" description="Helical" evidence="6">
    <location>
        <begin position="53"/>
        <end position="78"/>
    </location>
</feature>
<keyword evidence="5 6" id="KW-0472">Membrane</keyword>
<reference evidence="7 8" key="1">
    <citation type="submission" date="2019-07" db="EMBL/GenBank/DDBJ databases">
        <title>Description of 53C-WASEF.</title>
        <authorList>
            <person name="Pitt A."/>
            <person name="Hahn M.W."/>
        </authorList>
    </citation>
    <scope>NUCLEOTIDE SEQUENCE [LARGE SCALE GENOMIC DNA]</scope>
    <source>
        <strain evidence="7 8">53C-WASEF</strain>
    </source>
</reference>
<feature type="transmembrane region" description="Helical" evidence="6">
    <location>
        <begin position="291"/>
        <end position="309"/>
    </location>
</feature>
<dbReference type="GO" id="GO:0015920">
    <property type="term" value="P:lipopolysaccharide transport"/>
    <property type="evidence" value="ECO:0007669"/>
    <property type="project" value="TreeGrafter"/>
</dbReference>
<gene>
    <name evidence="7" type="ORF">FPL22_15470</name>
</gene>
<comment type="subcellular location">
    <subcellularLocation>
        <location evidence="1">Cell membrane</location>
        <topology evidence="1">Multi-pass membrane protein</topology>
    </subcellularLocation>
</comment>
<name>A0A556QLH1_9BACT</name>
<keyword evidence="8" id="KW-1185">Reference proteome</keyword>
<evidence type="ECO:0000256" key="1">
    <source>
        <dbReference type="ARBA" id="ARBA00004651"/>
    </source>
</evidence>
<dbReference type="OrthoDB" id="9780716at2"/>
<dbReference type="RefSeq" id="WP_144353906.1">
    <property type="nucleotide sequence ID" value="NZ_CBCRVV010000008.1"/>
</dbReference>
<evidence type="ECO:0000313" key="7">
    <source>
        <dbReference type="EMBL" id="TSJ77485.1"/>
    </source>
</evidence>
<dbReference type="GO" id="GO:0043190">
    <property type="term" value="C:ATP-binding cassette (ABC) transporter complex"/>
    <property type="evidence" value="ECO:0007669"/>
    <property type="project" value="TreeGrafter"/>
</dbReference>
<feature type="transmembrane region" description="Helical" evidence="6">
    <location>
        <begin position="350"/>
        <end position="367"/>
    </location>
</feature>
<proteinExistence type="predicted"/>
<accession>A0A556QLH1</accession>
<evidence type="ECO:0000256" key="5">
    <source>
        <dbReference type="ARBA" id="ARBA00023136"/>
    </source>
</evidence>
<dbReference type="Proteomes" id="UP000315648">
    <property type="component" value="Unassembled WGS sequence"/>
</dbReference>
<evidence type="ECO:0000256" key="6">
    <source>
        <dbReference type="SAM" id="Phobius"/>
    </source>
</evidence>
<keyword evidence="3 6" id="KW-0812">Transmembrane</keyword>
<evidence type="ECO:0000256" key="3">
    <source>
        <dbReference type="ARBA" id="ARBA00022692"/>
    </source>
</evidence>
<evidence type="ECO:0000313" key="8">
    <source>
        <dbReference type="Proteomes" id="UP000315648"/>
    </source>
</evidence>
<dbReference type="PANTHER" id="PTHR33529">
    <property type="entry name" value="SLR0882 PROTEIN-RELATED"/>
    <property type="match status" value="1"/>
</dbReference>
<evidence type="ECO:0000256" key="4">
    <source>
        <dbReference type="ARBA" id="ARBA00022989"/>
    </source>
</evidence>
<dbReference type="EMBL" id="VMBG01000002">
    <property type="protein sequence ID" value="TSJ77485.1"/>
    <property type="molecule type" value="Genomic_DNA"/>
</dbReference>
<keyword evidence="4 6" id="KW-1133">Transmembrane helix</keyword>
<comment type="caution">
    <text evidence="7">The sequence shown here is derived from an EMBL/GenBank/DDBJ whole genome shotgun (WGS) entry which is preliminary data.</text>
</comment>
<sequence length="373" mass="41516">MNLLQRHIFASVLFTCAVAAGVFAFVLIVGNAFRDLLGYLLAGQLTIETFLKLSVLLIPYVGVHALPVGMLTGVLLVLGRMSAQHEVTAMRAAGLGLGYLSRPILLIASAGVVLSLGLNFYFMPQARTLYRNAVNDAVRQNPLRMIVEKTFIRDFPGFVIYAGGKQGGVLEDVWLWRLDKEKRVTEFLRAKTGRIDYDDESNTMKVVLVDTFSDRRNPKSPEVFANTDTQVSMGEASVDIPMENLFGQRVVSRKPSLMTLDQLLAMKKELAVAKAPLSERMRVDVALNEKAAGSLMIFAFTLLAIPLGIKVSRKETMANLGVALLLALGYYFLTFMVGWLDRSPALRPDLWVWLPPVLFISLGVWMFRRVERI</sequence>
<dbReference type="Pfam" id="PF03739">
    <property type="entry name" value="LptF_LptG"/>
    <property type="match status" value="1"/>
</dbReference>
<evidence type="ECO:0000256" key="2">
    <source>
        <dbReference type="ARBA" id="ARBA00022475"/>
    </source>
</evidence>
<feature type="transmembrane region" description="Helical" evidence="6">
    <location>
        <begin position="316"/>
        <end position="338"/>
    </location>
</feature>
<feature type="transmembrane region" description="Helical" evidence="6">
    <location>
        <begin position="99"/>
        <end position="122"/>
    </location>
</feature>
<protein>
    <submittedName>
        <fullName evidence="7">YjgP/YjgQ family permease</fullName>
    </submittedName>
</protein>
<keyword evidence="2" id="KW-1003">Cell membrane</keyword>
<dbReference type="PANTHER" id="PTHR33529:SF2">
    <property type="entry name" value="LIPOPOLYSACCHARIDE EXPORT SYSTEM PERMEASE PROTEIN LPTG"/>
    <property type="match status" value="1"/>
</dbReference>
<dbReference type="AlphaFoldDB" id="A0A556QLH1"/>
<feature type="transmembrane region" description="Helical" evidence="6">
    <location>
        <begin position="12"/>
        <end position="33"/>
    </location>
</feature>